<dbReference type="Pfam" id="PF10981">
    <property type="entry name" value="DUF2788"/>
    <property type="match status" value="1"/>
</dbReference>
<dbReference type="KEGG" id="pmaw:MACH26_23410"/>
<keyword evidence="1" id="KW-1133">Transmembrane helix</keyword>
<evidence type="ECO:0000313" key="2">
    <source>
        <dbReference type="EMBL" id="BDX06820.1"/>
    </source>
</evidence>
<feature type="transmembrane region" description="Helical" evidence="1">
    <location>
        <begin position="12"/>
        <end position="33"/>
    </location>
</feature>
<gene>
    <name evidence="2" type="ORF">MACH26_23410</name>
</gene>
<organism evidence="2 3">
    <name type="scientific">Planctobacterium marinum</name>
    <dbReference type="NCBI Taxonomy" id="1631968"/>
    <lineage>
        <taxon>Bacteria</taxon>
        <taxon>Pseudomonadati</taxon>
        <taxon>Pseudomonadota</taxon>
        <taxon>Gammaproteobacteria</taxon>
        <taxon>Alteromonadales</taxon>
        <taxon>Alteromonadaceae</taxon>
        <taxon>Planctobacterium</taxon>
    </lineage>
</organism>
<reference evidence="2" key="1">
    <citation type="submission" date="2023-01" db="EMBL/GenBank/DDBJ databases">
        <title>Complete genome sequence of Planctobacterium marinum strain Dej080120_11.</title>
        <authorList>
            <person name="Ueki S."/>
            <person name="Maruyama F."/>
        </authorList>
    </citation>
    <scope>NUCLEOTIDE SEQUENCE</scope>
    <source>
        <strain evidence="2">Dej080120_11</strain>
    </source>
</reference>
<dbReference type="AlphaFoldDB" id="A0AA48HYA6"/>
<dbReference type="EMBL" id="AP027272">
    <property type="protein sequence ID" value="BDX06820.1"/>
    <property type="molecule type" value="Genomic_DNA"/>
</dbReference>
<proteinExistence type="predicted"/>
<keyword evidence="1" id="KW-0472">Membrane</keyword>
<keyword evidence="1" id="KW-0812">Transmembrane</keyword>
<dbReference type="Proteomes" id="UP001333710">
    <property type="component" value="Chromosome"/>
</dbReference>
<name>A0AA48HYA6_9ALTE</name>
<sequence length="69" mass="7743">MLSEYYEQIETIIMYLALSGLFLLMGFAVHDVLKKNEIPMGGRIVVYSVLFFGCVGFLAKGIIQVFFSA</sequence>
<feature type="transmembrane region" description="Helical" evidence="1">
    <location>
        <begin position="45"/>
        <end position="67"/>
    </location>
</feature>
<accession>A0AA48HYA6</accession>
<dbReference type="RefSeq" id="WP_338292819.1">
    <property type="nucleotide sequence ID" value="NZ_AP027272.1"/>
</dbReference>
<evidence type="ECO:0000256" key="1">
    <source>
        <dbReference type="SAM" id="Phobius"/>
    </source>
</evidence>
<keyword evidence="3" id="KW-1185">Reference proteome</keyword>
<dbReference type="InterPro" id="IPR021249">
    <property type="entry name" value="DUF2788"/>
</dbReference>
<evidence type="ECO:0000313" key="3">
    <source>
        <dbReference type="Proteomes" id="UP001333710"/>
    </source>
</evidence>
<protein>
    <submittedName>
        <fullName evidence="2">Membrane protein</fullName>
    </submittedName>
</protein>